<dbReference type="Proteomes" id="UP001279734">
    <property type="component" value="Unassembled WGS sequence"/>
</dbReference>
<evidence type="ECO:0000313" key="1">
    <source>
        <dbReference type="EMBL" id="GMH21276.1"/>
    </source>
</evidence>
<dbReference type="AlphaFoldDB" id="A0AAD3T3R2"/>
<organism evidence="1 2">
    <name type="scientific">Nepenthes gracilis</name>
    <name type="common">Slender pitcher plant</name>
    <dbReference type="NCBI Taxonomy" id="150966"/>
    <lineage>
        <taxon>Eukaryota</taxon>
        <taxon>Viridiplantae</taxon>
        <taxon>Streptophyta</taxon>
        <taxon>Embryophyta</taxon>
        <taxon>Tracheophyta</taxon>
        <taxon>Spermatophyta</taxon>
        <taxon>Magnoliopsida</taxon>
        <taxon>eudicotyledons</taxon>
        <taxon>Gunneridae</taxon>
        <taxon>Pentapetalae</taxon>
        <taxon>Caryophyllales</taxon>
        <taxon>Nepenthaceae</taxon>
        <taxon>Nepenthes</taxon>
    </lineage>
</organism>
<sequence length="123" mass="13096">MLSNVSSGGPFVLCCSLAVSPGRSAPLPEIIDHLDMSLMLLNNGSVAGVGKLCGVVDVTSLLPLTKMKRELGFGGCFEVNDDLPMLLLVLGISGRFSWAFHEPGLDRQCLFLSESENIIFVGI</sequence>
<protein>
    <submittedName>
        <fullName evidence="1">Uncharacterized protein</fullName>
    </submittedName>
</protein>
<dbReference type="EMBL" id="BSYO01000023">
    <property type="protein sequence ID" value="GMH21276.1"/>
    <property type="molecule type" value="Genomic_DNA"/>
</dbReference>
<accession>A0AAD3T3R2</accession>
<comment type="caution">
    <text evidence="1">The sequence shown here is derived from an EMBL/GenBank/DDBJ whole genome shotgun (WGS) entry which is preliminary data.</text>
</comment>
<gene>
    <name evidence="1" type="ORF">Nepgr_023118</name>
</gene>
<reference evidence="1" key="1">
    <citation type="submission" date="2023-05" db="EMBL/GenBank/DDBJ databases">
        <title>Nepenthes gracilis genome sequencing.</title>
        <authorList>
            <person name="Fukushima K."/>
        </authorList>
    </citation>
    <scope>NUCLEOTIDE SEQUENCE</scope>
    <source>
        <strain evidence="1">SING2019-196</strain>
    </source>
</reference>
<keyword evidence="2" id="KW-1185">Reference proteome</keyword>
<name>A0AAD3T3R2_NEPGR</name>
<proteinExistence type="predicted"/>
<evidence type="ECO:0000313" key="2">
    <source>
        <dbReference type="Proteomes" id="UP001279734"/>
    </source>
</evidence>